<dbReference type="EMBL" id="BMHY01000001">
    <property type="protein sequence ID" value="GGG55514.1"/>
    <property type="molecule type" value="Genomic_DNA"/>
</dbReference>
<proteinExistence type="predicted"/>
<protein>
    <submittedName>
        <fullName evidence="1">Uncharacterized protein</fullName>
    </submittedName>
</protein>
<reference evidence="1 2" key="1">
    <citation type="journal article" date="2014" name="Int. J. Syst. Evol. Microbiol.">
        <title>Complete genome sequence of Corynebacterium casei LMG S-19264T (=DSM 44701T), isolated from a smear-ripened cheese.</title>
        <authorList>
            <consortium name="US DOE Joint Genome Institute (JGI-PGF)"/>
            <person name="Walter F."/>
            <person name="Albersmeier A."/>
            <person name="Kalinowski J."/>
            <person name="Ruckert C."/>
        </authorList>
    </citation>
    <scope>NUCLEOTIDE SEQUENCE [LARGE SCALE GENOMIC DNA]</scope>
    <source>
        <strain evidence="1 2">CGMCC 1.15286</strain>
    </source>
</reference>
<dbReference type="AlphaFoldDB" id="A0A917GT10"/>
<sequence>MTSMEPLTVQESDTVFAATSLPPTIRSPRTIEEIKGKLNSHSSIVLYGQPVSLSTLRSNAAATLPIIYYPSGSEQDRKYKIQIQSVGHSLGQIEIKNGTNSDGVSHTAMYNTGDFIRHVRVTCTDLSTLRTFSLDAYVPYS</sequence>
<accession>A0A917GT10</accession>
<keyword evidence="2" id="KW-1185">Reference proteome</keyword>
<dbReference type="Proteomes" id="UP000600247">
    <property type="component" value="Unassembled WGS sequence"/>
</dbReference>
<gene>
    <name evidence="1" type="ORF">GCM10010918_05540</name>
</gene>
<comment type="caution">
    <text evidence="1">The sequence shown here is derived from an EMBL/GenBank/DDBJ whole genome shotgun (WGS) entry which is preliminary data.</text>
</comment>
<evidence type="ECO:0000313" key="1">
    <source>
        <dbReference type="EMBL" id="GGG55514.1"/>
    </source>
</evidence>
<evidence type="ECO:0000313" key="2">
    <source>
        <dbReference type="Proteomes" id="UP000600247"/>
    </source>
</evidence>
<organism evidence="1 2">
    <name type="scientific">Paenibacillus radicis</name>
    <name type="common">ex Gao et al. 2016</name>
    <dbReference type="NCBI Taxonomy" id="1737354"/>
    <lineage>
        <taxon>Bacteria</taxon>
        <taxon>Bacillati</taxon>
        <taxon>Bacillota</taxon>
        <taxon>Bacilli</taxon>
        <taxon>Bacillales</taxon>
        <taxon>Paenibacillaceae</taxon>
        <taxon>Paenibacillus</taxon>
    </lineage>
</organism>
<name>A0A917GT10_9BACL</name>